<feature type="compositionally biased region" description="Pro residues" evidence="1">
    <location>
        <begin position="1"/>
        <end position="15"/>
    </location>
</feature>
<keyword evidence="3" id="KW-1185">Reference proteome</keyword>
<dbReference type="EMBL" id="JBHRSB010000012">
    <property type="protein sequence ID" value="MFC3003544.1"/>
    <property type="molecule type" value="Genomic_DNA"/>
</dbReference>
<feature type="region of interest" description="Disordered" evidence="1">
    <location>
        <begin position="1"/>
        <end position="28"/>
    </location>
</feature>
<dbReference type="RefSeq" id="WP_216840000.1">
    <property type="nucleotide sequence ID" value="NZ_JAFNJS010000012.1"/>
</dbReference>
<name>A0ABV7C2I0_9PROT</name>
<sequence>MTATQPPPDFRPPPRLADRPGNRATGPVGAVPLRGACVALLSAGAVLSGAGPAAAQPSNPAELARGVTVLTRPRPAYDPLGVRLPGFRLDAAIDLGGGYDDNTAPNSGSDKSSAFLEEQITLNLTSTQTRHAFGLNASQATRRYFGDDDYGWNDYSLDAFARYDIGRASSVGVAYGRSRNHIEITSFEVQQGALTRPLRYDVETFRANGVAALNRVSLTGALESSSFSFQEQSDPGFRGGSAAANDYTRLTGEAGASYAFLPGRSVMLTTRLSEITYDRADQRGRDSFTWEVLAGARYDITSLVYASFGIGYRRREFDDPALRNISGPAFEGQLVLLPSQLLSLTIGAQRTIEESLRSSNVSYVLTSGRFQADYELRRNVILSGELRAEQLEYKEPDATARQGVATVTMRWLLNRNASVIASYRHVRSLDAPAGFQEFDRNLFHLRLRLAI</sequence>
<dbReference type="InterPro" id="IPR018759">
    <property type="entry name" value="BBP2_2"/>
</dbReference>
<accession>A0ABV7C2I0</accession>
<reference evidence="3" key="1">
    <citation type="journal article" date="2019" name="Int. J. Syst. Evol. Microbiol.">
        <title>The Global Catalogue of Microorganisms (GCM) 10K type strain sequencing project: providing services to taxonomists for standard genome sequencing and annotation.</title>
        <authorList>
            <consortium name="The Broad Institute Genomics Platform"/>
            <consortium name="The Broad Institute Genome Sequencing Center for Infectious Disease"/>
            <person name="Wu L."/>
            <person name="Ma J."/>
        </authorList>
    </citation>
    <scope>NUCLEOTIDE SEQUENCE [LARGE SCALE GENOMIC DNA]</scope>
    <source>
        <strain evidence="3">CGMCC 1.16855</strain>
    </source>
</reference>
<protein>
    <submittedName>
        <fullName evidence="2">Outer membrane beta-barrel protein</fullName>
    </submittedName>
</protein>
<proteinExistence type="predicted"/>
<evidence type="ECO:0000256" key="1">
    <source>
        <dbReference type="SAM" id="MobiDB-lite"/>
    </source>
</evidence>
<comment type="caution">
    <text evidence="2">The sequence shown here is derived from an EMBL/GenBank/DDBJ whole genome shotgun (WGS) entry which is preliminary data.</text>
</comment>
<dbReference type="Pfam" id="PF10082">
    <property type="entry name" value="BBP2_2"/>
    <property type="match status" value="1"/>
</dbReference>
<gene>
    <name evidence="2" type="ORF">ACFOD3_26860</name>
</gene>
<evidence type="ECO:0000313" key="3">
    <source>
        <dbReference type="Proteomes" id="UP001595420"/>
    </source>
</evidence>
<evidence type="ECO:0000313" key="2">
    <source>
        <dbReference type="EMBL" id="MFC3003544.1"/>
    </source>
</evidence>
<organism evidence="2 3">
    <name type="scientific">Falsiroseomonas tokyonensis</name>
    <dbReference type="NCBI Taxonomy" id="430521"/>
    <lineage>
        <taxon>Bacteria</taxon>
        <taxon>Pseudomonadati</taxon>
        <taxon>Pseudomonadota</taxon>
        <taxon>Alphaproteobacteria</taxon>
        <taxon>Acetobacterales</taxon>
        <taxon>Roseomonadaceae</taxon>
        <taxon>Falsiroseomonas</taxon>
    </lineage>
</organism>
<dbReference type="Proteomes" id="UP001595420">
    <property type="component" value="Unassembled WGS sequence"/>
</dbReference>